<dbReference type="KEGG" id="eiv:EIN_356480"/>
<dbReference type="PANTHER" id="PTHR45661">
    <property type="entry name" value="SURFACE ANTIGEN"/>
    <property type="match status" value="1"/>
</dbReference>
<dbReference type="InterPro" id="IPR053139">
    <property type="entry name" value="Surface_bspA-like"/>
</dbReference>
<evidence type="ECO:0008006" key="3">
    <source>
        <dbReference type="Google" id="ProtNLM"/>
    </source>
</evidence>
<keyword evidence="2" id="KW-1185">Reference proteome</keyword>
<proteinExistence type="predicted"/>
<accession>L7FN95</accession>
<dbReference type="AlphaFoldDB" id="L7FN95"/>
<dbReference type="EMBL" id="KB206358">
    <property type="protein sequence ID" value="ELP92557.1"/>
    <property type="molecule type" value="Genomic_DNA"/>
</dbReference>
<dbReference type="SUPFAM" id="SSF52058">
    <property type="entry name" value="L domain-like"/>
    <property type="match status" value="1"/>
</dbReference>
<evidence type="ECO:0000313" key="1">
    <source>
        <dbReference type="EMBL" id="ELP92557.1"/>
    </source>
</evidence>
<dbReference type="GeneID" id="14891521"/>
<dbReference type="Gene3D" id="3.80.10.10">
    <property type="entry name" value="Ribonuclease Inhibitor"/>
    <property type="match status" value="1"/>
</dbReference>
<dbReference type="RefSeq" id="XP_004259328.1">
    <property type="nucleotide sequence ID" value="XM_004259280.1"/>
</dbReference>
<dbReference type="InterPro" id="IPR032675">
    <property type="entry name" value="LRR_dom_sf"/>
</dbReference>
<evidence type="ECO:0000313" key="2">
    <source>
        <dbReference type="Proteomes" id="UP000014680"/>
    </source>
</evidence>
<name>L7FN95_ENTIV</name>
<organism evidence="1 2">
    <name type="scientific">Entamoeba invadens IP1</name>
    <dbReference type="NCBI Taxonomy" id="370355"/>
    <lineage>
        <taxon>Eukaryota</taxon>
        <taxon>Amoebozoa</taxon>
        <taxon>Evosea</taxon>
        <taxon>Archamoebae</taxon>
        <taxon>Mastigamoebida</taxon>
        <taxon>Entamoebidae</taxon>
        <taxon>Entamoeba</taxon>
    </lineage>
</organism>
<dbReference type="VEuPathDB" id="AmoebaDB:EIN_356480"/>
<dbReference type="Pfam" id="PF13306">
    <property type="entry name" value="LRR_5"/>
    <property type="match status" value="1"/>
</dbReference>
<reference evidence="1 2" key="1">
    <citation type="submission" date="2012-10" db="EMBL/GenBank/DDBJ databases">
        <authorList>
            <person name="Zafar N."/>
            <person name="Inman J."/>
            <person name="Hall N."/>
            <person name="Lorenzi H."/>
            <person name="Caler E."/>
        </authorList>
    </citation>
    <scope>NUCLEOTIDE SEQUENCE [LARGE SCALE GENOMIC DNA]</scope>
    <source>
        <strain evidence="1 2">IP1</strain>
    </source>
</reference>
<dbReference type="PANTHER" id="PTHR45661:SF3">
    <property type="entry name" value="IG-LIKE DOMAIN-CONTAINING PROTEIN"/>
    <property type="match status" value="1"/>
</dbReference>
<dbReference type="InterPro" id="IPR026906">
    <property type="entry name" value="LRR_5"/>
</dbReference>
<dbReference type="Proteomes" id="UP000014680">
    <property type="component" value="Unassembled WGS sequence"/>
</dbReference>
<dbReference type="OrthoDB" id="34643at2759"/>
<gene>
    <name evidence="1" type="ORF">EIN_356480</name>
</gene>
<protein>
    <recommendedName>
        <fullName evidence="3">Leucine rich repeat containing protein BspA family protein</fullName>
    </recommendedName>
</protein>
<sequence length="303" mass="35285">MAKLDPFHMMIVSQYFTGISDFKNLENVHPKYKGNMLKFHFNPIPLTPEILPLFPNVETLNVWSLFDYFYNFYDLVKDSLHPDIIKIKAQKNTRKNFNSIKCEFVHLNIWYEVSYSRSLITENGKISYKNISLLEDERKRYGHIIPLNVNSLGDYCFYCDKTLSEIKIPNSVTRLNYECFYLCTSLTKVVLPKTLKEIQGLCFDGCKSLREIKIPENVNIIGCRAFFNCERISKVEIPGSVKVLRDYTFANCESLREVVLHKGTVYISDNVFVKCRLNTIVIPKSVTHLENTAFDENVLIIRN</sequence>